<gene>
    <name evidence="6" type="ORF">FEM48_Zijuj07G0090200</name>
</gene>
<evidence type="ECO:0000313" key="7">
    <source>
        <dbReference type="Proteomes" id="UP000813462"/>
    </source>
</evidence>
<dbReference type="SUPFAM" id="SSF57850">
    <property type="entry name" value="RING/U-box"/>
    <property type="match status" value="1"/>
</dbReference>
<name>A0A978V3Q5_ZIZJJ</name>
<dbReference type="CDD" id="cd00051">
    <property type="entry name" value="EFh"/>
    <property type="match status" value="1"/>
</dbReference>
<accession>A0A978V3Q5</accession>
<feature type="domain" description="EF-hand" evidence="5">
    <location>
        <begin position="18"/>
        <end position="53"/>
    </location>
</feature>
<feature type="domain" description="EF-hand" evidence="5">
    <location>
        <begin position="59"/>
        <end position="87"/>
    </location>
</feature>
<dbReference type="Gene3D" id="3.30.60.90">
    <property type="match status" value="1"/>
</dbReference>
<dbReference type="InterPro" id="IPR002048">
    <property type="entry name" value="EF_hand_dom"/>
</dbReference>
<reference evidence="6" key="1">
    <citation type="journal article" date="2021" name="Front. Plant Sci.">
        <title>Chromosome-Scale Genome Assembly for Chinese Sour Jujube and Insights Into Its Genome Evolution and Domestication Signature.</title>
        <authorList>
            <person name="Shen L.-Y."/>
            <person name="Luo H."/>
            <person name="Wang X.-L."/>
            <person name="Wang X.-M."/>
            <person name="Qiu X.-J."/>
            <person name="Liu H."/>
            <person name="Zhou S.-S."/>
            <person name="Jia K.-H."/>
            <person name="Nie S."/>
            <person name="Bao Y.-T."/>
            <person name="Zhang R.-G."/>
            <person name="Yun Q.-Z."/>
            <person name="Chai Y.-H."/>
            <person name="Lu J.-Y."/>
            <person name="Li Y."/>
            <person name="Zhao S.-W."/>
            <person name="Mao J.-F."/>
            <person name="Jia S.-G."/>
            <person name="Mao Y.-M."/>
        </authorList>
    </citation>
    <scope>NUCLEOTIDE SEQUENCE</scope>
    <source>
        <strain evidence="6">AT0</strain>
        <tissue evidence="6">Leaf</tissue>
    </source>
</reference>
<protein>
    <recommendedName>
        <fullName evidence="5">EF-hand domain-containing protein</fullName>
    </recommendedName>
</protein>
<dbReference type="Gene3D" id="1.10.238.10">
    <property type="entry name" value="EF-hand"/>
    <property type="match status" value="1"/>
</dbReference>
<evidence type="ECO:0000256" key="4">
    <source>
        <dbReference type="ARBA" id="ARBA00022837"/>
    </source>
</evidence>
<dbReference type="InterPro" id="IPR011992">
    <property type="entry name" value="EF-hand-dom_pair"/>
</dbReference>
<dbReference type="Proteomes" id="UP000813462">
    <property type="component" value="Unassembled WGS sequence"/>
</dbReference>
<dbReference type="PROSITE" id="PS50222">
    <property type="entry name" value="EF_HAND_2"/>
    <property type="match status" value="2"/>
</dbReference>
<keyword evidence="2" id="KW-0863">Zinc-finger</keyword>
<evidence type="ECO:0000256" key="1">
    <source>
        <dbReference type="ARBA" id="ARBA00022723"/>
    </source>
</evidence>
<evidence type="ECO:0000259" key="5">
    <source>
        <dbReference type="PROSITE" id="PS50222"/>
    </source>
</evidence>
<dbReference type="Pfam" id="PF13499">
    <property type="entry name" value="EF-hand_7"/>
    <property type="match status" value="1"/>
</dbReference>
<keyword evidence="3" id="KW-0862">Zinc</keyword>
<dbReference type="GO" id="GO:0005509">
    <property type="term" value="F:calcium ion binding"/>
    <property type="evidence" value="ECO:0007669"/>
    <property type="project" value="InterPro"/>
</dbReference>
<comment type="caution">
    <text evidence="6">The sequence shown here is derived from an EMBL/GenBank/DDBJ whole genome shotgun (WGS) entry which is preliminary data.</text>
</comment>
<evidence type="ECO:0000256" key="2">
    <source>
        <dbReference type="ARBA" id="ARBA00022771"/>
    </source>
</evidence>
<organism evidence="6 7">
    <name type="scientific">Ziziphus jujuba var. spinosa</name>
    <dbReference type="NCBI Taxonomy" id="714518"/>
    <lineage>
        <taxon>Eukaryota</taxon>
        <taxon>Viridiplantae</taxon>
        <taxon>Streptophyta</taxon>
        <taxon>Embryophyta</taxon>
        <taxon>Tracheophyta</taxon>
        <taxon>Spermatophyta</taxon>
        <taxon>Magnoliopsida</taxon>
        <taxon>eudicotyledons</taxon>
        <taxon>Gunneridae</taxon>
        <taxon>Pentapetalae</taxon>
        <taxon>rosids</taxon>
        <taxon>fabids</taxon>
        <taxon>Rosales</taxon>
        <taxon>Rhamnaceae</taxon>
        <taxon>Paliureae</taxon>
        <taxon>Ziziphus</taxon>
    </lineage>
</organism>
<evidence type="ECO:0000256" key="3">
    <source>
        <dbReference type="ARBA" id="ARBA00022833"/>
    </source>
</evidence>
<keyword evidence="4" id="KW-0106">Calcium</keyword>
<dbReference type="AlphaFoldDB" id="A0A978V3Q5"/>
<dbReference type="SUPFAM" id="SSF47473">
    <property type="entry name" value="EF-hand"/>
    <property type="match status" value="1"/>
</dbReference>
<evidence type="ECO:0000313" key="6">
    <source>
        <dbReference type="EMBL" id="KAH7521988.1"/>
    </source>
</evidence>
<dbReference type="GO" id="GO:0008270">
    <property type="term" value="F:zinc ion binding"/>
    <property type="evidence" value="ECO:0007669"/>
    <property type="project" value="UniProtKB-KW"/>
</dbReference>
<keyword evidence="1" id="KW-0479">Metal-binding</keyword>
<dbReference type="PROSITE" id="PS00018">
    <property type="entry name" value="EF_HAND_1"/>
    <property type="match status" value="2"/>
</dbReference>
<proteinExistence type="predicted"/>
<dbReference type="InterPro" id="IPR043145">
    <property type="entry name" value="Znf_ZZ_sf"/>
</dbReference>
<dbReference type="SMART" id="SM00054">
    <property type="entry name" value="EFh"/>
    <property type="match status" value="2"/>
</dbReference>
<sequence>MEEIHETAKAYYNNLTENRKQKANQMFLSMDLDGDGRISISEYVEMSGKMGFKFCNNPNFFMELDRDGDGNLDFEEFMSLYYLIKSDRLVFCDGHGCGAFLKGVYFTCLHCFYREKKHTFDLCSSCFNGKNFRHNHATFLDNFALLRCMAVSCTHAKLRGYSQLEQSSGTSRLPSQGSGSTSFDEVKQTEEAILAVEFAVSVAKSIVDISNNACSVM</sequence>
<dbReference type="InterPro" id="IPR018247">
    <property type="entry name" value="EF_Hand_1_Ca_BS"/>
</dbReference>
<dbReference type="EMBL" id="JAEACU010000007">
    <property type="protein sequence ID" value="KAH7521988.1"/>
    <property type="molecule type" value="Genomic_DNA"/>
</dbReference>